<feature type="transmembrane region" description="Helical" evidence="7">
    <location>
        <begin position="250"/>
        <end position="269"/>
    </location>
</feature>
<keyword evidence="10" id="KW-1185">Reference proteome</keyword>
<dbReference type="PANTHER" id="PTHR23504">
    <property type="entry name" value="MAJOR FACILITATOR SUPERFAMILY DOMAIN-CONTAINING PROTEIN 10"/>
    <property type="match status" value="1"/>
</dbReference>
<dbReference type="InterPro" id="IPR020846">
    <property type="entry name" value="MFS_dom"/>
</dbReference>
<name>A0ABY8W9T1_9ACTN</name>
<comment type="subcellular location">
    <subcellularLocation>
        <location evidence="1">Cell membrane</location>
        <topology evidence="1">Multi-pass membrane protein</topology>
    </subcellularLocation>
</comment>
<dbReference type="InterPro" id="IPR001958">
    <property type="entry name" value="Tet-R_TetA/multi-R_MdtG-like"/>
</dbReference>
<feature type="transmembrane region" description="Helical" evidence="7">
    <location>
        <begin position="44"/>
        <end position="64"/>
    </location>
</feature>
<feature type="transmembrane region" description="Helical" evidence="7">
    <location>
        <begin position="164"/>
        <end position="182"/>
    </location>
</feature>
<sequence>MRRADALSFLLFTVFLDMLGLGLIVPIVPALLTELTADPGRAVLWSGLLGTTFGLLQFGASPLLGRLADRYGRRPVLLLSLACLGVDWLAHALAGSPWTLLLFHAVAGACAGTGTVVNAYLADVTPPEGRARAYGLVGAAFGLGFVAGPTIGGLLGAVDVRLPFFAAAALSFANLAYGRLILPESRPGDRTTPLTARTTNPLGAIAALLRRPVLGRLAGARLCADLARMIQQATWAFFLTYRFAWTTTHVGLVIAASALAGALFQARAVGPIVRRLGEKRTAVAGGLLSVTVFAGTAFASTPWQLYVLLVVGVPASAGGAAAQSWISATAGAGEQGTVQGALSAIGAVAETVVPLAAGAAFGALLAYGKPGLIFVVAAACAATATLLLATTSTERPPIGA</sequence>
<accession>A0ABY8W9T1</accession>
<keyword evidence="3" id="KW-0813">Transport</keyword>
<dbReference type="Proteomes" id="UP001240150">
    <property type="component" value="Chromosome"/>
</dbReference>
<dbReference type="InterPro" id="IPR036259">
    <property type="entry name" value="MFS_trans_sf"/>
</dbReference>
<dbReference type="EMBL" id="CP126980">
    <property type="protein sequence ID" value="WIM93149.1"/>
    <property type="molecule type" value="Genomic_DNA"/>
</dbReference>
<evidence type="ECO:0000259" key="8">
    <source>
        <dbReference type="PROSITE" id="PS50850"/>
    </source>
</evidence>
<evidence type="ECO:0000256" key="1">
    <source>
        <dbReference type="ARBA" id="ARBA00004651"/>
    </source>
</evidence>
<evidence type="ECO:0000256" key="2">
    <source>
        <dbReference type="ARBA" id="ARBA00007520"/>
    </source>
</evidence>
<feature type="transmembrane region" description="Helical" evidence="7">
    <location>
        <begin position="100"/>
        <end position="121"/>
    </location>
</feature>
<dbReference type="PROSITE" id="PS00216">
    <property type="entry name" value="SUGAR_TRANSPORT_1"/>
    <property type="match status" value="1"/>
</dbReference>
<dbReference type="Gene3D" id="1.20.1250.20">
    <property type="entry name" value="MFS general substrate transporter like domains"/>
    <property type="match status" value="1"/>
</dbReference>
<feature type="transmembrane region" description="Helical" evidence="7">
    <location>
        <begin position="371"/>
        <end position="389"/>
    </location>
</feature>
<evidence type="ECO:0000313" key="9">
    <source>
        <dbReference type="EMBL" id="WIM93149.1"/>
    </source>
</evidence>
<evidence type="ECO:0000256" key="7">
    <source>
        <dbReference type="SAM" id="Phobius"/>
    </source>
</evidence>
<evidence type="ECO:0000256" key="4">
    <source>
        <dbReference type="ARBA" id="ARBA00022692"/>
    </source>
</evidence>
<protein>
    <submittedName>
        <fullName evidence="9">MFS transporter</fullName>
    </submittedName>
</protein>
<feature type="transmembrane region" description="Helical" evidence="7">
    <location>
        <begin position="281"/>
        <end position="299"/>
    </location>
</feature>
<feature type="transmembrane region" description="Helical" evidence="7">
    <location>
        <begin position="340"/>
        <end position="365"/>
    </location>
</feature>
<gene>
    <name evidence="9" type="ORF">ACTOB_005116</name>
</gene>
<dbReference type="RefSeq" id="WP_284914357.1">
    <property type="nucleotide sequence ID" value="NZ_CP126980.1"/>
</dbReference>
<keyword evidence="5 7" id="KW-1133">Transmembrane helix</keyword>
<feature type="domain" description="Major facilitator superfamily (MFS) profile" evidence="8">
    <location>
        <begin position="6"/>
        <end position="396"/>
    </location>
</feature>
<proteinExistence type="inferred from homology"/>
<reference evidence="9 10" key="1">
    <citation type="submission" date="2023-06" db="EMBL/GenBank/DDBJ databases">
        <authorList>
            <person name="Yushchuk O."/>
            <person name="Binda E."/>
            <person name="Ruckert-Reed C."/>
            <person name="Fedorenko V."/>
            <person name="Kalinowski J."/>
            <person name="Marinelli F."/>
        </authorList>
    </citation>
    <scope>NUCLEOTIDE SEQUENCE [LARGE SCALE GENOMIC DNA]</scope>
    <source>
        <strain evidence="9 10">NRRL 3884</strain>
    </source>
</reference>
<evidence type="ECO:0000256" key="3">
    <source>
        <dbReference type="ARBA" id="ARBA00022448"/>
    </source>
</evidence>
<feature type="transmembrane region" description="Helical" evidence="7">
    <location>
        <begin position="133"/>
        <end position="158"/>
    </location>
</feature>
<evidence type="ECO:0000313" key="10">
    <source>
        <dbReference type="Proteomes" id="UP001240150"/>
    </source>
</evidence>
<dbReference type="InterPro" id="IPR011701">
    <property type="entry name" value="MFS"/>
</dbReference>
<feature type="transmembrane region" description="Helical" evidence="7">
    <location>
        <begin position="305"/>
        <end position="328"/>
    </location>
</feature>
<dbReference type="PRINTS" id="PR01035">
    <property type="entry name" value="TCRTETA"/>
</dbReference>
<evidence type="ECO:0000256" key="6">
    <source>
        <dbReference type="ARBA" id="ARBA00023136"/>
    </source>
</evidence>
<comment type="similarity">
    <text evidence="2">Belongs to the major facilitator superfamily. TCR/Tet family.</text>
</comment>
<evidence type="ECO:0000256" key="5">
    <source>
        <dbReference type="ARBA" id="ARBA00022989"/>
    </source>
</evidence>
<feature type="transmembrane region" description="Helical" evidence="7">
    <location>
        <begin position="7"/>
        <end position="32"/>
    </location>
</feature>
<keyword evidence="4 7" id="KW-0812">Transmembrane</keyword>
<dbReference type="Pfam" id="PF07690">
    <property type="entry name" value="MFS_1"/>
    <property type="match status" value="1"/>
</dbReference>
<dbReference type="InterPro" id="IPR005829">
    <property type="entry name" value="Sugar_transporter_CS"/>
</dbReference>
<feature type="transmembrane region" description="Helical" evidence="7">
    <location>
        <begin position="76"/>
        <end position="94"/>
    </location>
</feature>
<dbReference type="SUPFAM" id="SSF103473">
    <property type="entry name" value="MFS general substrate transporter"/>
    <property type="match status" value="1"/>
</dbReference>
<dbReference type="PROSITE" id="PS50850">
    <property type="entry name" value="MFS"/>
    <property type="match status" value="1"/>
</dbReference>
<organism evidence="9 10">
    <name type="scientific">Actinoplanes oblitus</name>
    <dbReference type="NCBI Taxonomy" id="3040509"/>
    <lineage>
        <taxon>Bacteria</taxon>
        <taxon>Bacillati</taxon>
        <taxon>Actinomycetota</taxon>
        <taxon>Actinomycetes</taxon>
        <taxon>Micromonosporales</taxon>
        <taxon>Micromonosporaceae</taxon>
        <taxon>Actinoplanes</taxon>
    </lineage>
</organism>
<dbReference type="PANTHER" id="PTHR23504:SF15">
    <property type="entry name" value="MAJOR FACILITATOR SUPERFAMILY (MFS) PROFILE DOMAIN-CONTAINING PROTEIN"/>
    <property type="match status" value="1"/>
</dbReference>
<keyword evidence="6 7" id="KW-0472">Membrane</keyword>